<sequence>MTGKTVYKIMDTAAWDEFQASGVFAGAPVDLADGFIHFSDAHQVQGTLDRHFAGRGDLVLVAVAADRLGPALVYEVSRGGDLFPHLYASLPRSAVVGAAALAIGAAGRQDSATAIARLSPAD</sequence>
<dbReference type="Proteomes" id="UP000246077">
    <property type="component" value="Unassembled WGS sequence"/>
</dbReference>
<reference evidence="2" key="1">
    <citation type="submission" date="2018-05" db="EMBL/GenBank/DDBJ databases">
        <title>Zavarzinia sp. HR-AS.</title>
        <authorList>
            <person name="Lee Y."/>
            <person name="Jeon C.O."/>
        </authorList>
    </citation>
    <scope>NUCLEOTIDE SEQUENCE [LARGE SCALE GENOMIC DNA]</scope>
    <source>
        <strain evidence="2">DSM 1231</strain>
    </source>
</reference>
<evidence type="ECO:0000313" key="1">
    <source>
        <dbReference type="EMBL" id="PWR17748.1"/>
    </source>
</evidence>
<comment type="caution">
    <text evidence="1">The sequence shown here is derived from an EMBL/GenBank/DDBJ whole genome shotgun (WGS) entry which is preliminary data.</text>
</comment>
<dbReference type="SUPFAM" id="SSF56399">
    <property type="entry name" value="ADP-ribosylation"/>
    <property type="match status" value="1"/>
</dbReference>
<protein>
    <submittedName>
        <fullName evidence="1">DUF952 domain-containing protein</fullName>
    </submittedName>
</protein>
<organism evidence="1 2">
    <name type="scientific">Zavarzinia compransoris</name>
    <dbReference type="NCBI Taxonomy" id="1264899"/>
    <lineage>
        <taxon>Bacteria</taxon>
        <taxon>Pseudomonadati</taxon>
        <taxon>Pseudomonadota</taxon>
        <taxon>Alphaproteobacteria</taxon>
        <taxon>Rhodospirillales</taxon>
        <taxon>Zavarziniaceae</taxon>
        <taxon>Zavarzinia</taxon>
    </lineage>
</organism>
<name>A0A317DST2_9PROT</name>
<gene>
    <name evidence="1" type="ORF">DKG75_21620</name>
</gene>
<dbReference type="InterPro" id="IPR009297">
    <property type="entry name" value="DUF952"/>
</dbReference>
<dbReference type="OrthoDB" id="9799937at2"/>
<dbReference type="Pfam" id="PF06108">
    <property type="entry name" value="DUF952"/>
    <property type="match status" value="1"/>
</dbReference>
<dbReference type="EMBL" id="QGLF01000008">
    <property type="protein sequence ID" value="PWR17748.1"/>
    <property type="molecule type" value="Genomic_DNA"/>
</dbReference>
<dbReference type="AlphaFoldDB" id="A0A317DST2"/>
<dbReference type="Gene3D" id="3.20.170.20">
    <property type="entry name" value="Protein of unknown function DUF952"/>
    <property type="match status" value="1"/>
</dbReference>
<proteinExistence type="predicted"/>
<dbReference type="PANTHER" id="PTHR34129:SF1">
    <property type="entry name" value="DUF952 DOMAIN-CONTAINING PROTEIN"/>
    <property type="match status" value="1"/>
</dbReference>
<accession>A0A317DST2</accession>
<evidence type="ECO:0000313" key="2">
    <source>
        <dbReference type="Proteomes" id="UP000246077"/>
    </source>
</evidence>
<dbReference type="RefSeq" id="WP_109923276.1">
    <property type="nucleotide sequence ID" value="NZ_QGLF01000008.1"/>
</dbReference>
<keyword evidence="2" id="KW-1185">Reference proteome</keyword>
<dbReference type="PANTHER" id="PTHR34129">
    <property type="entry name" value="BLR1139 PROTEIN"/>
    <property type="match status" value="1"/>
</dbReference>